<sequence>MNPARIIKDRAYRHWLMVWLKNRFRTRYKAGRLKAFRYELEVTDPLSVAYQFRDIFVEQEYKLANSGHKPVIVDVGANVGVSVLYFCDTLDEPEIHAFEADPTVFKKLKRNVECYAPRANVHLVNAAAYIANGTIGFACDGADGGQISHLTNEQSSYNVPSIDLLDFLLGFEKIALLKIDIEGAEALVVPHCVPAFDRIERIFIEYHSSPDQAQSIVRILSVLQASGFRLHLQSADFVRSPFAPVKPGRFDNQVNIFAYRQPT</sequence>
<dbReference type="InterPro" id="IPR006342">
    <property type="entry name" value="FkbM_mtfrase"/>
</dbReference>
<dbReference type="EMBL" id="MTJN01000002">
    <property type="protein sequence ID" value="OOV06639.1"/>
    <property type="molecule type" value="Genomic_DNA"/>
</dbReference>
<dbReference type="Proteomes" id="UP000190750">
    <property type="component" value="Unassembled WGS sequence"/>
</dbReference>
<dbReference type="NCBIfam" id="TIGR01444">
    <property type="entry name" value="fkbM_fam"/>
    <property type="match status" value="1"/>
</dbReference>
<evidence type="ECO:0000313" key="3">
    <source>
        <dbReference type="Proteomes" id="UP000190750"/>
    </source>
</evidence>
<dbReference type="PANTHER" id="PTHR34203:SF15">
    <property type="entry name" value="SLL1173 PROTEIN"/>
    <property type="match status" value="1"/>
</dbReference>
<dbReference type="AlphaFoldDB" id="A0A1T1ARA0"/>
<reference evidence="2 3" key="1">
    <citation type="submission" date="2017-01" db="EMBL/GenBank/DDBJ databases">
        <title>Genome sequencing of Rhodoferax fermentans JCM 7819.</title>
        <authorList>
            <person name="Kim Y.J."/>
            <person name="Farh M.E.-A."/>
            <person name="Yang D.-C."/>
        </authorList>
    </citation>
    <scope>NUCLEOTIDE SEQUENCE [LARGE SCALE GENOMIC DNA]</scope>
    <source>
        <strain evidence="2 3">JCM 7819</strain>
    </source>
</reference>
<proteinExistence type="predicted"/>
<dbReference type="Gene3D" id="3.40.50.150">
    <property type="entry name" value="Vaccinia Virus protein VP39"/>
    <property type="match status" value="1"/>
</dbReference>
<name>A0A1T1ARA0_RHOFE</name>
<protein>
    <recommendedName>
        <fullName evidence="1">Methyltransferase FkbM domain-containing protein</fullName>
    </recommendedName>
</protein>
<comment type="caution">
    <text evidence="2">The sequence shown here is derived from an EMBL/GenBank/DDBJ whole genome shotgun (WGS) entry which is preliminary data.</text>
</comment>
<gene>
    <name evidence="2" type="ORF">RF819_07775</name>
</gene>
<dbReference type="PANTHER" id="PTHR34203">
    <property type="entry name" value="METHYLTRANSFERASE, FKBM FAMILY PROTEIN"/>
    <property type="match status" value="1"/>
</dbReference>
<accession>A0A1T1ARA0</accession>
<dbReference type="InterPro" id="IPR052514">
    <property type="entry name" value="SAM-dependent_MTase"/>
</dbReference>
<evidence type="ECO:0000259" key="1">
    <source>
        <dbReference type="Pfam" id="PF05050"/>
    </source>
</evidence>
<dbReference type="SUPFAM" id="SSF53335">
    <property type="entry name" value="S-adenosyl-L-methionine-dependent methyltransferases"/>
    <property type="match status" value="1"/>
</dbReference>
<keyword evidence="3" id="KW-1185">Reference proteome</keyword>
<dbReference type="OrthoDB" id="424472at2"/>
<dbReference type="STRING" id="28066.RF819_07775"/>
<dbReference type="InterPro" id="IPR029063">
    <property type="entry name" value="SAM-dependent_MTases_sf"/>
</dbReference>
<feature type="domain" description="Methyltransferase FkbM" evidence="1">
    <location>
        <begin position="74"/>
        <end position="230"/>
    </location>
</feature>
<dbReference type="RefSeq" id="WP_078364457.1">
    <property type="nucleotide sequence ID" value="NZ_MTJN01000002.1"/>
</dbReference>
<dbReference type="Pfam" id="PF05050">
    <property type="entry name" value="Methyltransf_21"/>
    <property type="match status" value="1"/>
</dbReference>
<organism evidence="2 3">
    <name type="scientific">Rhodoferax fermentans</name>
    <dbReference type="NCBI Taxonomy" id="28066"/>
    <lineage>
        <taxon>Bacteria</taxon>
        <taxon>Pseudomonadati</taxon>
        <taxon>Pseudomonadota</taxon>
        <taxon>Betaproteobacteria</taxon>
        <taxon>Burkholderiales</taxon>
        <taxon>Comamonadaceae</taxon>
        <taxon>Rhodoferax</taxon>
    </lineage>
</organism>
<evidence type="ECO:0000313" key="2">
    <source>
        <dbReference type="EMBL" id="OOV06639.1"/>
    </source>
</evidence>